<organism evidence="1 2">
    <name type="scientific">Rotaria magnacalcarata</name>
    <dbReference type="NCBI Taxonomy" id="392030"/>
    <lineage>
        <taxon>Eukaryota</taxon>
        <taxon>Metazoa</taxon>
        <taxon>Spiralia</taxon>
        <taxon>Gnathifera</taxon>
        <taxon>Rotifera</taxon>
        <taxon>Eurotatoria</taxon>
        <taxon>Bdelloidea</taxon>
        <taxon>Philodinida</taxon>
        <taxon>Philodinidae</taxon>
        <taxon>Rotaria</taxon>
    </lineage>
</organism>
<gene>
    <name evidence="1" type="ORF">OVN521_LOCUS48749</name>
</gene>
<proteinExistence type="predicted"/>
<evidence type="ECO:0000313" key="1">
    <source>
        <dbReference type="EMBL" id="CAF4711198.1"/>
    </source>
</evidence>
<feature type="non-terminal residue" evidence="1">
    <location>
        <position position="1"/>
    </location>
</feature>
<dbReference type="EMBL" id="CAJOBG010103093">
    <property type="protein sequence ID" value="CAF4711198.1"/>
    <property type="molecule type" value="Genomic_DNA"/>
</dbReference>
<keyword evidence="2" id="KW-1185">Reference proteome</keyword>
<dbReference type="AlphaFoldDB" id="A0A821J9E6"/>
<sequence length="58" mass="6868">IVSTLDVLMTVRMLLQDDLRRCQQIANKAFESWNDPMHNRRLNQIQILIDLPDDYEPA</sequence>
<feature type="non-terminal residue" evidence="1">
    <location>
        <position position="58"/>
    </location>
</feature>
<accession>A0A821J9E6</accession>
<evidence type="ECO:0000313" key="2">
    <source>
        <dbReference type="Proteomes" id="UP000663866"/>
    </source>
</evidence>
<name>A0A821J9E6_9BILA</name>
<protein>
    <submittedName>
        <fullName evidence="1">Uncharacterized protein</fullName>
    </submittedName>
</protein>
<reference evidence="1" key="1">
    <citation type="submission" date="2021-02" db="EMBL/GenBank/DDBJ databases">
        <authorList>
            <person name="Nowell W R."/>
        </authorList>
    </citation>
    <scope>NUCLEOTIDE SEQUENCE</scope>
</reference>
<comment type="caution">
    <text evidence="1">The sequence shown here is derived from an EMBL/GenBank/DDBJ whole genome shotgun (WGS) entry which is preliminary data.</text>
</comment>
<dbReference type="Proteomes" id="UP000663866">
    <property type="component" value="Unassembled WGS sequence"/>
</dbReference>